<gene>
    <name evidence="4" type="ORF">KFL_012900020</name>
</gene>
<dbReference type="GO" id="GO:0046982">
    <property type="term" value="F:protein heterodimerization activity"/>
    <property type="evidence" value="ECO:0007669"/>
    <property type="project" value="InterPro"/>
</dbReference>
<dbReference type="Gene3D" id="1.10.20.10">
    <property type="entry name" value="Histone, subunit A"/>
    <property type="match status" value="1"/>
</dbReference>
<keyword evidence="5" id="KW-1185">Reference proteome</keyword>
<dbReference type="GO" id="GO:0000786">
    <property type="term" value="C:nucleosome"/>
    <property type="evidence" value="ECO:0007669"/>
    <property type="project" value="InterPro"/>
</dbReference>
<dbReference type="EMBL" id="DF238239">
    <property type="protein sequence ID" value="GAQ93086.1"/>
    <property type="molecule type" value="Genomic_DNA"/>
</dbReference>
<evidence type="ECO:0000256" key="1">
    <source>
        <dbReference type="ARBA" id="ARBA00010343"/>
    </source>
</evidence>
<feature type="region of interest" description="Disordered" evidence="2">
    <location>
        <begin position="1"/>
        <end position="117"/>
    </location>
</feature>
<dbReference type="GO" id="GO:0030527">
    <property type="term" value="F:structural constituent of chromatin"/>
    <property type="evidence" value="ECO:0007669"/>
    <property type="project" value="InterPro"/>
</dbReference>
<dbReference type="Pfam" id="PF00125">
    <property type="entry name" value="Histone"/>
    <property type="match status" value="1"/>
</dbReference>
<feature type="compositionally biased region" description="Acidic residues" evidence="2">
    <location>
        <begin position="241"/>
        <end position="253"/>
    </location>
</feature>
<feature type="compositionally biased region" description="Basic and acidic residues" evidence="2">
    <location>
        <begin position="1"/>
        <end position="10"/>
    </location>
</feature>
<feature type="region of interest" description="Disordered" evidence="2">
    <location>
        <begin position="235"/>
        <end position="255"/>
    </location>
</feature>
<accession>A0A1Y1IW09</accession>
<feature type="region of interest" description="Disordered" evidence="2">
    <location>
        <begin position="193"/>
        <end position="223"/>
    </location>
</feature>
<dbReference type="InterPro" id="IPR000164">
    <property type="entry name" value="Histone_H3/CENP-A"/>
</dbReference>
<dbReference type="AlphaFoldDB" id="A0A1Y1IW09"/>
<dbReference type="SUPFAM" id="SSF47113">
    <property type="entry name" value="Histone-fold"/>
    <property type="match status" value="1"/>
</dbReference>
<dbReference type="Proteomes" id="UP000054558">
    <property type="component" value="Unassembled WGS sequence"/>
</dbReference>
<feature type="domain" description="Core Histone H2A/H2B/H3" evidence="3">
    <location>
        <begin position="124"/>
        <end position="163"/>
    </location>
</feature>
<dbReference type="PRINTS" id="PR00622">
    <property type="entry name" value="HISTONEH3"/>
</dbReference>
<dbReference type="PANTHER" id="PTHR45810">
    <property type="entry name" value="HISTONE H3.2"/>
    <property type="match status" value="1"/>
</dbReference>
<evidence type="ECO:0000313" key="5">
    <source>
        <dbReference type="Proteomes" id="UP000054558"/>
    </source>
</evidence>
<dbReference type="SMART" id="SM00428">
    <property type="entry name" value="H3"/>
    <property type="match status" value="1"/>
</dbReference>
<feature type="compositionally biased region" description="Basic and acidic residues" evidence="2">
    <location>
        <begin position="43"/>
        <end position="60"/>
    </location>
</feature>
<sequence length="326" mass="36132">MRQRFARPDEAGPSNQAQETNAPEPARGSGGKGPMKKPPKLNKHLDKLKQKRNKLEESRKAAAAGKGKQPVAGEKRGRDVAVKNPPTPTQEPPAKKRYKARLPSPSRRSGSTREPAPFSFAACLSTTATEDYSSNVLEDANFAAVHAKRVTLQPKDIKLARRIRGDLPGDKTEVLKSSVKYFGAGEELAGAPEWDPRLRERIPGTGFVPPRAKRSGGEARRRAEYDRRVREFLKGQQETLVESEPEEEEEDETAAAAERVRVLEAEVEEKARKKALKEAREQEKRVAAERARELAENREPVREEKLAQGRGEAEVELEAALLVAEG</sequence>
<dbReference type="PANTHER" id="PTHR45810:SF1">
    <property type="entry name" value="HISTONE H3-LIKE CENTROMERIC PROTEIN A"/>
    <property type="match status" value="1"/>
</dbReference>
<organism evidence="4 5">
    <name type="scientific">Klebsormidium nitens</name>
    <name type="common">Green alga</name>
    <name type="synonym">Ulothrix nitens</name>
    <dbReference type="NCBI Taxonomy" id="105231"/>
    <lineage>
        <taxon>Eukaryota</taxon>
        <taxon>Viridiplantae</taxon>
        <taxon>Streptophyta</taxon>
        <taxon>Klebsormidiophyceae</taxon>
        <taxon>Klebsormidiales</taxon>
        <taxon>Klebsormidiaceae</taxon>
        <taxon>Klebsormidium</taxon>
    </lineage>
</organism>
<evidence type="ECO:0000313" key="4">
    <source>
        <dbReference type="EMBL" id="GAQ93086.1"/>
    </source>
</evidence>
<comment type="similarity">
    <text evidence="1">Belongs to the histone H3 family.</text>
</comment>
<protein>
    <submittedName>
        <fullName evidence="4">Histone H3</fullName>
    </submittedName>
</protein>
<evidence type="ECO:0000259" key="3">
    <source>
        <dbReference type="Pfam" id="PF00125"/>
    </source>
</evidence>
<reference evidence="4 5" key="1">
    <citation type="journal article" date="2014" name="Nat. Commun.">
        <title>Klebsormidium flaccidum genome reveals primary factors for plant terrestrial adaptation.</title>
        <authorList>
            <person name="Hori K."/>
            <person name="Maruyama F."/>
            <person name="Fujisawa T."/>
            <person name="Togashi T."/>
            <person name="Yamamoto N."/>
            <person name="Seo M."/>
            <person name="Sato S."/>
            <person name="Yamada T."/>
            <person name="Mori H."/>
            <person name="Tajima N."/>
            <person name="Moriyama T."/>
            <person name="Ikeuchi M."/>
            <person name="Watanabe M."/>
            <person name="Wada H."/>
            <person name="Kobayashi K."/>
            <person name="Saito M."/>
            <person name="Masuda T."/>
            <person name="Sasaki-Sekimoto Y."/>
            <person name="Mashiguchi K."/>
            <person name="Awai K."/>
            <person name="Shimojima M."/>
            <person name="Masuda S."/>
            <person name="Iwai M."/>
            <person name="Nobusawa T."/>
            <person name="Narise T."/>
            <person name="Kondo S."/>
            <person name="Saito H."/>
            <person name="Sato R."/>
            <person name="Murakawa M."/>
            <person name="Ihara Y."/>
            <person name="Oshima-Yamada Y."/>
            <person name="Ohtaka K."/>
            <person name="Satoh M."/>
            <person name="Sonobe K."/>
            <person name="Ishii M."/>
            <person name="Ohtani R."/>
            <person name="Kanamori-Sato M."/>
            <person name="Honoki R."/>
            <person name="Miyazaki D."/>
            <person name="Mochizuki H."/>
            <person name="Umetsu J."/>
            <person name="Higashi K."/>
            <person name="Shibata D."/>
            <person name="Kamiya Y."/>
            <person name="Sato N."/>
            <person name="Nakamura Y."/>
            <person name="Tabata S."/>
            <person name="Ida S."/>
            <person name="Kurokawa K."/>
            <person name="Ohta H."/>
        </authorList>
    </citation>
    <scope>NUCLEOTIDE SEQUENCE [LARGE SCALE GENOMIC DNA]</scope>
    <source>
        <strain evidence="4 5">NIES-2285</strain>
    </source>
</reference>
<proteinExistence type="inferred from homology"/>
<dbReference type="InterPro" id="IPR007125">
    <property type="entry name" value="H2A/H2B/H3"/>
</dbReference>
<dbReference type="GO" id="GO:0003677">
    <property type="term" value="F:DNA binding"/>
    <property type="evidence" value="ECO:0007669"/>
    <property type="project" value="InterPro"/>
</dbReference>
<dbReference type="InterPro" id="IPR009072">
    <property type="entry name" value="Histone-fold"/>
</dbReference>
<evidence type="ECO:0000256" key="2">
    <source>
        <dbReference type="SAM" id="MobiDB-lite"/>
    </source>
</evidence>
<name>A0A1Y1IW09_KLENI</name>